<evidence type="ECO:0000313" key="2">
    <source>
        <dbReference type="Proteomes" id="UP000784294"/>
    </source>
</evidence>
<reference evidence="1" key="1">
    <citation type="submission" date="2018-11" db="EMBL/GenBank/DDBJ databases">
        <authorList>
            <consortium name="Pathogen Informatics"/>
        </authorList>
    </citation>
    <scope>NUCLEOTIDE SEQUENCE</scope>
</reference>
<gene>
    <name evidence="1" type="ORF">PXEA_LOCUS9945</name>
</gene>
<sequence>LPHPADVAHRRASSPSFTPSNCTTALNGPSYIHSHSYSSSPLCVANSLGSHCHGCESGNLMLAHMTNDTYSRRSVKDSGCRNLRMSPDEFAPKQDDPAIRNDLTFAVPSTVFRSSSPCSSSSTSNVISSSSSTLCSGFCISSSLPTSLAHINESPDAEVRSARMAPQLGTVERMGLIAAFDSLEDFESAFDEIIALFSKTKQDSDFCSSNLSGLNTFSLSRPAYVSSTSCSFAVAQAPSHTHKRQADHLSHEAYMVQPQHRDCLKEVEPCLSVNTNMQSQAPQPRRNRERSDTLVAFQDPPYQTVSYTLFILQAHLVSHCRHLLFV</sequence>
<evidence type="ECO:0000313" key="1">
    <source>
        <dbReference type="EMBL" id="VEL16505.1"/>
    </source>
</evidence>
<name>A0A448WNY3_9PLAT</name>
<dbReference type="EMBL" id="CAAALY010028714">
    <property type="protein sequence ID" value="VEL16505.1"/>
    <property type="molecule type" value="Genomic_DNA"/>
</dbReference>
<organism evidence="1 2">
    <name type="scientific">Protopolystoma xenopodis</name>
    <dbReference type="NCBI Taxonomy" id="117903"/>
    <lineage>
        <taxon>Eukaryota</taxon>
        <taxon>Metazoa</taxon>
        <taxon>Spiralia</taxon>
        <taxon>Lophotrochozoa</taxon>
        <taxon>Platyhelminthes</taxon>
        <taxon>Monogenea</taxon>
        <taxon>Polyopisthocotylea</taxon>
        <taxon>Polystomatidea</taxon>
        <taxon>Polystomatidae</taxon>
        <taxon>Protopolystoma</taxon>
    </lineage>
</organism>
<accession>A0A448WNY3</accession>
<protein>
    <submittedName>
        <fullName evidence="1">Uncharacterized protein</fullName>
    </submittedName>
</protein>
<dbReference type="Proteomes" id="UP000784294">
    <property type="component" value="Unassembled WGS sequence"/>
</dbReference>
<feature type="non-terminal residue" evidence="1">
    <location>
        <position position="1"/>
    </location>
</feature>
<keyword evidence="2" id="KW-1185">Reference proteome</keyword>
<dbReference type="AlphaFoldDB" id="A0A448WNY3"/>
<proteinExistence type="predicted"/>
<comment type="caution">
    <text evidence="1">The sequence shown here is derived from an EMBL/GenBank/DDBJ whole genome shotgun (WGS) entry which is preliminary data.</text>
</comment>